<feature type="domain" description="F-box" evidence="1">
    <location>
        <begin position="71"/>
        <end position="121"/>
    </location>
</feature>
<evidence type="ECO:0000313" key="3">
    <source>
        <dbReference type="Proteomes" id="UP000183971"/>
    </source>
</evidence>
<keyword evidence="3" id="KW-1185">Reference proteome</keyword>
<dbReference type="GeneID" id="42058728"/>
<dbReference type="Proteomes" id="UP000183971">
    <property type="component" value="Unassembled WGS sequence"/>
</dbReference>
<evidence type="ECO:0000259" key="1">
    <source>
        <dbReference type="PROSITE" id="PS50181"/>
    </source>
</evidence>
<dbReference type="VEuPathDB" id="FungiDB:FPRO_13869"/>
<dbReference type="Gene3D" id="1.20.1280.50">
    <property type="match status" value="1"/>
</dbReference>
<dbReference type="PROSITE" id="PS50181">
    <property type="entry name" value="FBOX"/>
    <property type="match status" value="1"/>
</dbReference>
<comment type="caution">
    <text evidence="2">The sequence shown here is derived from an EMBL/GenBank/DDBJ whole genome shotgun (WGS) entry which is preliminary data.</text>
</comment>
<dbReference type="Pfam" id="PF12937">
    <property type="entry name" value="F-box-like"/>
    <property type="match status" value="1"/>
</dbReference>
<proteinExistence type="predicted"/>
<sequence>MPHFKLDPQYSLPWFQRMRDRFRLRDGKYQVALLEAYDGETAVHLDTPVPEDADLPAPLEPLKLGSQQSLESLLLQLPPELLLHVMRFLPHSSLYMLRQTCQVLRELTEDAEFDDFYWDILHFTEQTKRVLGSTLLGSTCEQLRLIKRILLRRSLCEPCGDLLDSGELENQLRRLLQPIRCAGCNHNHPDLLFPQYKEKENICVGLLGHIDLCKHVKVSAKVQPNCRESLYADCTHPDHYVADSKGADDLRSVTRSYPNIRISCREGVHEILLSKSFPMLKINQRQFPGMAALQVRLLGQLEEKGVEGLCQHASSQINSIVSCMISDKCNCFPASGIPVHKLEAPYGPGARCPNHGYNCRHCGARYFWICEGDYIVLRFVMLSENTGPDSFGWLSNLTFDTDEHPIFNDNTKGVLWCDSSSCGTGYGTRWLLLVEILKRTSLRRDWVYNQVPPRGQYSAQKLPFTLEYQVLHDAVEWATSPDMLSMDLMFPIATSFGVPAGLNSSV</sequence>
<reference evidence="3" key="1">
    <citation type="journal article" date="2016" name="Genome Biol. Evol.">
        <title>Comparative 'omics' of the Fusarium fujikuroi species complex highlights differences in genetic potential and metabolite synthesis.</title>
        <authorList>
            <person name="Niehaus E.-M."/>
            <person name="Muensterkoetter M."/>
            <person name="Proctor R.H."/>
            <person name="Brown D.W."/>
            <person name="Sharon A."/>
            <person name="Idan Y."/>
            <person name="Oren-Young L."/>
            <person name="Sieber C.M."/>
            <person name="Novak O."/>
            <person name="Pencik A."/>
            <person name="Tarkowska D."/>
            <person name="Hromadova K."/>
            <person name="Freeman S."/>
            <person name="Maymon M."/>
            <person name="Elazar M."/>
            <person name="Youssef S.A."/>
            <person name="El-Shabrawy E.S.M."/>
            <person name="Shalaby A.B.A."/>
            <person name="Houterman P."/>
            <person name="Brock N.L."/>
            <person name="Burkhardt I."/>
            <person name="Tsavkelova E.A."/>
            <person name="Dickschat J.S."/>
            <person name="Galuszka P."/>
            <person name="Gueldener U."/>
            <person name="Tudzynski B."/>
        </authorList>
    </citation>
    <scope>NUCLEOTIDE SEQUENCE [LARGE SCALE GENOMIC DNA]</scope>
    <source>
        <strain evidence="3">ET1</strain>
    </source>
</reference>
<dbReference type="InterPro" id="IPR036047">
    <property type="entry name" value="F-box-like_dom_sf"/>
</dbReference>
<evidence type="ECO:0000313" key="2">
    <source>
        <dbReference type="EMBL" id="CZR44075.1"/>
    </source>
</evidence>
<accession>A0A1L7VUJ2</accession>
<dbReference type="RefSeq" id="XP_031084651.1">
    <property type="nucleotide sequence ID" value="XM_031218832.1"/>
</dbReference>
<name>A0A1L7VUJ2_FUSPR</name>
<protein>
    <recommendedName>
        <fullName evidence="1">F-box domain-containing protein</fullName>
    </recommendedName>
</protein>
<dbReference type="AlphaFoldDB" id="A0A1L7VUJ2"/>
<gene>
    <name evidence="2" type="ORF">FPRO_13869</name>
</gene>
<dbReference type="InterPro" id="IPR001810">
    <property type="entry name" value="F-box_dom"/>
</dbReference>
<organism evidence="2 3">
    <name type="scientific">Fusarium proliferatum (strain ET1)</name>
    <name type="common">Orchid endophyte fungus</name>
    <dbReference type="NCBI Taxonomy" id="1227346"/>
    <lineage>
        <taxon>Eukaryota</taxon>
        <taxon>Fungi</taxon>
        <taxon>Dikarya</taxon>
        <taxon>Ascomycota</taxon>
        <taxon>Pezizomycotina</taxon>
        <taxon>Sordariomycetes</taxon>
        <taxon>Hypocreomycetidae</taxon>
        <taxon>Hypocreales</taxon>
        <taxon>Nectriaceae</taxon>
        <taxon>Fusarium</taxon>
        <taxon>Fusarium fujikuroi species complex</taxon>
    </lineage>
</organism>
<dbReference type="SUPFAM" id="SSF81383">
    <property type="entry name" value="F-box domain"/>
    <property type="match status" value="1"/>
</dbReference>
<dbReference type="EMBL" id="FJOF01000008">
    <property type="protein sequence ID" value="CZR44075.1"/>
    <property type="molecule type" value="Genomic_DNA"/>
</dbReference>